<proteinExistence type="predicted"/>
<evidence type="ECO:0000313" key="1">
    <source>
        <dbReference type="EMBL" id="SVE28001.1"/>
    </source>
</evidence>
<protein>
    <recommendedName>
        <fullName evidence="2">Prolyl 4-hydroxylase alpha subunit Fe(2+) 2OG dioxygenase domain-containing protein</fullName>
    </recommendedName>
</protein>
<dbReference type="AlphaFoldDB" id="A0A383C742"/>
<sequence>MINDNFLDIESFHKIQTKLLSEDIHWFYHNYTDNIYQDNNQFYFGHHFYELNRWTSPFAEILEPLLLKIKPVCIHSIRANLMARTNEIAESDFHSDLKEFIPDEDRLSQWTTAIFYINTNNGYTKLSDGTIVESKSNRLLTMSSNIEHLGTTCTDQKRRVVINLNYYL</sequence>
<reference evidence="1" key="1">
    <citation type="submission" date="2018-05" db="EMBL/GenBank/DDBJ databases">
        <authorList>
            <person name="Lanie J.A."/>
            <person name="Ng W.-L."/>
            <person name="Kazmierczak K.M."/>
            <person name="Andrzejewski T.M."/>
            <person name="Davidsen T.M."/>
            <person name="Wayne K.J."/>
            <person name="Tettelin H."/>
            <person name="Glass J.I."/>
            <person name="Rusch D."/>
            <person name="Podicherti R."/>
            <person name="Tsui H.-C.T."/>
            <person name="Winkler M.E."/>
        </authorList>
    </citation>
    <scope>NUCLEOTIDE SEQUENCE</scope>
</reference>
<gene>
    <name evidence="1" type="ORF">METZ01_LOCUS480855</name>
</gene>
<name>A0A383C742_9ZZZZ</name>
<organism evidence="1">
    <name type="scientific">marine metagenome</name>
    <dbReference type="NCBI Taxonomy" id="408172"/>
    <lineage>
        <taxon>unclassified sequences</taxon>
        <taxon>metagenomes</taxon>
        <taxon>ecological metagenomes</taxon>
    </lineage>
</organism>
<evidence type="ECO:0008006" key="2">
    <source>
        <dbReference type="Google" id="ProtNLM"/>
    </source>
</evidence>
<dbReference type="EMBL" id="UINC01206392">
    <property type="protein sequence ID" value="SVE28001.1"/>
    <property type="molecule type" value="Genomic_DNA"/>
</dbReference>
<accession>A0A383C742</accession>